<proteinExistence type="predicted"/>
<dbReference type="RefSeq" id="WP_164680815.1">
    <property type="nucleotide sequence ID" value="NZ_CP049057.1"/>
</dbReference>
<keyword evidence="2" id="KW-1185">Reference proteome</keyword>
<keyword evidence="1" id="KW-0269">Exonuclease</keyword>
<dbReference type="Gene3D" id="3.60.10.10">
    <property type="entry name" value="Endonuclease/exonuclease/phosphatase"/>
    <property type="match status" value="1"/>
</dbReference>
<organism evidence="1 2">
    <name type="scientific">Rasiella rasia</name>
    <dbReference type="NCBI Taxonomy" id="2744027"/>
    <lineage>
        <taxon>Bacteria</taxon>
        <taxon>Pseudomonadati</taxon>
        <taxon>Bacteroidota</taxon>
        <taxon>Flavobacteriia</taxon>
        <taxon>Flavobacteriales</taxon>
        <taxon>Flavobacteriaceae</taxon>
        <taxon>Rasiella</taxon>
    </lineage>
</organism>
<sequence length="375" mass="43746">MWYNDLRPNQELNNMQYALTFYMDELKMTELEKKRTLGNLIALKEGINQKIPDKIMDGNILLASWNIKEFGHLKERLSESYFYIAEIISAFDIVAVQEIKTSLFDLDIVMKLLGSNYSYIITDITEGTKGNKERFGYIFDSRRVRHSGLSGELVIPPELADDNSIIKQLKRTPSISGFESGWKKFSVIGLHLHPGNKSDDKSIRREELRLLLEVLQSKLDNKRLWNENLILLGDTNIYDNNLDIEELVRSFGFIENSGLKGKPTNTSKTESYDRIFLKVDKYFKFYNDHDELDSGDVFDPFDYVFTEGMCSQYHDIMKVHKDDPTSLVDDATFLTYYNRYWKRNQISDHLPVWIEIEANSSISFLKSKMRKIILD</sequence>
<name>A0A6G6GQQ9_9FLAO</name>
<gene>
    <name evidence="1" type="ORF">G5B37_14935</name>
</gene>
<keyword evidence="1" id="KW-0255">Endonuclease</keyword>
<dbReference type="GO" id="GO:0004519">
    <property type="term" value="F:endonuclease activity"/>
    <property type="evidence" value="ECO:0007669"/>
    <property type="project" value="UniProtKB-KW"/>
</dbReference>
<dbReference type="GO" id="GO:0004527">
    <property type="term" value="F:exonuclease activity"/>
    <property type="evidence" value="ECO:0007669"/>
    <property type="project" value="UniProtKB-KW"/>
</dbReference>
<protein>
    <submittedName>
        <fullName evidence="1">Endonuclease/exonuclease/phosphatase family protein</fullName>
    </submittedName>
</protein>
<keyword evidence="1" id="KW-0378">Hydrolase</keyword>
<dbReference type="EMBL" id="CP049057">
    <property type="protein sequence ID" value="QIE60804.1"/>
    <property type="molecule type" value="Genomic_DNA"/>
</dbReference>
<evidence type="ECO:0000313" key="2">
    <source>
        <dbReference type="Proteomes" id="UP000505306"/>
    </source>
</evidence>
<dbReference type="KEGG" id="mgel:G5B37_14935"/>
<keyword evidence="1" id="KW-0540">Nuclease</keyword>
<dbReference type="CDD" id="cd10283">
    <property type="entry name" value="MnuA_DNase1-like"/>
    <property type="match status" value="1"/>
</dbReference>
<dbReference type="InterPro" id="IPR036691">
    <property type="entry name" value="Endo/exonu/phosph_ase_sf"/>
</dbReference>
<dbReference type="PANTHER" id="PTHR11371:SF31">
    <property type="entry name" value="EXTRACELLULAR NUCLEASE"/>
    <property type="match status" value="1"/>
</dbReference>
<dbReference type="Proteomes" id="UP000505306">
    <property type="component" value="Chromosome"/>
</dbReference>
<evidence type="ECO:0000313" key="1">
    <source>
        <dbReference type="EMBL" id="QIE60804.1"/>
    </source>
</evidence>
<accession>A0A6G6GQQ9</accession>
<dbReference type="AlphaFoldDB" id="A0A6G6GQQ9"/>
<dbReference type="PANTHER" id="PTHR11371">
    <property type="entry name" value="DEOXYRIBONUCLEASE"/>
    <property type="match status" value="1"/>
</dbReference>
<dbReference type="SUPFAM" id="SSF56219">
    <property type="entry name" value="DNase I-like"/>
    <property type="match status" value="1"/>
</dbReference>
<reference evidence="1 2" key="1">
    <citation type="submission" date="2020-02" db="EMBL/GenBank/DDBJ databases">
        <title>Complete genome sequence of Flavobacteriaceae bacterium.</title>
        <authorList>
            <person name="Kim S.-J."/>
            <person name="Kim Y.-S."/>
            <person name="Kim K.-H."/>
        </authorList>
    </citation>
    <scope>NUCLEOTIDE SEQUENCE [LARGE SCALE GENOMIC DNA]</scope>
    <source>
        <strain evidence="1 2">RR4-40</strain>
    </source>
</reference>